<proteinExistence type="predicted"/>
<reference evidence="1 2" key="1">
    <citation type="submission" date="2020-08" db="EMBL/GenBank/DDBJ databases">
        <title>Genomic Encyclopedia of Type Strains, Phase III (KMG-III): the genomes of soil and plant-associated and newly described type strains.</title>
        <authorList>
            <person name="Whitman W."/>
        </authorList>
    </citation>
    <scope>NUCLEOTIDE SEQUENCE [LARGE SCALE GENOMIC DNA]</scope>
    <source>
        <strain evidence="1 2">CECT 8840</strain>
    </source>
</reference>
<dbReference type="Proteomes" id="UP000552644">
    <property type="component" value="Unassembled WGS sequence"/>
</dbReference>
<dbReference type="RefSeq" id="WP_184712219.1">
    <property type="nucleotide sequence ID" value="NZ_JACHJP010000001.1"/>
</dbReference>
<evidence type="ECO:0000313" key="2">
    <source>
        <dbReference type="Proteomes" id="UP000552644"/>
    </source>
</evidence>
<protein>
    <submittedName>
        <fullName evidence="1">Uncharacterized protein</fullName>
    </submittedName>
</protein>
<accession>A0A7W7VK88</accession>
<organism evidence="1 2">
    <name type="scientific">Streptosporangium saharense</name>
    <dbReference type="NCBI Taxonomy" id="1706840"/>
    <lineage>
        <taxon>Bacteria</taxon>
        <taxon>Bacillati</taxon>
        <taxon>Actinomycetota</taxon>
        <taxon>Actinomycetes</taxon>
        <taxon>Streptosporangiales</taxon>
        <taxon>Streptosporangiaceae</taxon>
        <taxon>Streptosporangium</taxon>
    </lineage>
</organism>
<sequence>MLSTTGPRGGPVFNLENGSSATRAIGTITGYGYGGSTEWLIFQDFGTATY</sequence>
<dbReference type="AlphaFoldDB" id="A0A7W7VK88"/>
<comment type="caution">
    <text evidence="1">The sequence shown here is derived from an EMBL/GenBank/DDBJ whole genome shotgun (WGS) entry which is preliminary data.</text>
</comment>
<name>A0A7W7VK88_9ACTN</name>
<keyword evidence="2" id="KW-1185">Reference proteome</keyword>
<gene>
    <name evidence="1" type="ORF">FHS44_000513</name>
</gene>
<dbReference type="EMBL" id="JACHJP010000001">
    <property type="protein sequence ID" value="MBB4913441.1"/>
    <property type="molecule type" value="Genomic_DNA"/>
</dbReference>
<evidence type="ECO:0000313" key="1">
    <source>
        <dbReference type="EMBL" id="MBB4913441.1"/>
    </source>
</evidence>